<organism evidence="1 2">
    <name type="scientific">Ganoderma sinense ZZ0214-1</name>
    <dbReference type="NCBI Taxonomy" id="1077348"/>
    <lineage>
        <taxon>Eukaryota</taxon>
        <taxon>Fungi</taxon>
        <taxon>Dikarya</taxon>
        <taxon>Basidiomycota</taxon>
        <taxon>Agaricomycotina</taxon>
        <taxon>Agaricomycetes</taxon>
        <taxon>Polyporales</taxon>
        <taxon>Polyporaceae</taxon>
        <taxon>Ganoderma</taxon>
    </lineage>
</organism>
<evidence type="ECO:0000313" key="2">
    <source>
        <dbReference type="Proteomes" id="UP000230002"/>
    </source>
</evidence>
<comment type="caution">
    <text evidence="1">The sequence shown here is derived from an EMBL/GenBank/DDBJ whole genome shotgun (WGS) entry which is preliminary data.</text>
</comment>
<dbReference type="EMBL" id="AYKW01000024">
    <property type="protein sequence ID" value="PIL28356.1"/>
    <property type="molecule type" value="Genomic_DNA"/>
</dbReference>
<protein>
    <submittedName>
        <fullName evidence="1">Uncharacterized protein</fullName>
    </submittedName>
</protein>
<keyword evidence="2" id="KW-1185">Reference proteome</keyword>
<proteinExistence type="predicted"/>
<accession>A0A2G8S3K8</accession>
<evidence type="ECO:0000313" key="1">
    <source>
        <dbReference type="EMBL" id="PIL28356.1"/>
    </source>
</evidence>
<reference evidence="1 2" key="1">
    <citation type="journal article" date="2015" name="Sci. Rep.">
        <title>Chromosome-level genome map provides insights into diverse defense mechanisms in the medicinal fungus Ganoderma sinense.</title>
        <authorList>
            <person name="Zhu Y."/>
            <person name="Xu J."/>
            <person name="Sun C."/>
            <person name="Zhou S."/>
            <person name="Xu H."/>
            <person name="Nelson D.R."/>
            <person name="Qian J."/>
            <person name="Song J."/>
            <person name="Luo H."/>
            <person name="Xiang L."/>
            <person name="Li Y."/>
            <person name="Xu Z."/>
            <person name="Ji A."/>
            <person name="Wang L."/>
            <person name="Lu S."/>
            <person name="Hayward A."/>
            <person name="Sun W."/>
            <person name="Li X."/>
            <person name="Schwartz D.C."/>
            <person name="Wang Y."/>
            <person name="Chen S."/>
        </authorList>
    </citation>
    <scope>NUCLEOTIDE SEQUENCE [LARGE SCALE GENOMIC DNA]</scope>
    <source>
        <strain evidence="1 2">ZZ0214-1</strain>
    </source>
</reference>
<sequence>MDTTALSRFPGVERTPTSAKITSPLATVSQYDKTRPILEDSNGNGGSTSLIDSNRVQDWLKWIDGETGRRSDVAHSYIHPARLDRSPNVHLLSGWIAGQLEWNML</sequence>
<gene>
    <name evidence="1" type="ORF">GSI_09507</name>
</gene>
<dbReference type="AlphaFoldDB" id="A0A2G8S3K8"/>
<name>A0A2G8S3K8_9APHY</name>
<dbReference type="Proteomes" id="UP000230002">
    <property type="component" value="Unassembled WGS sequence"/>
</dbReference>